<evidence type="ECO:0000313" key="11">
    <source>
        <dbReference type="Proteomes" id="UP000288216"/>
    </source>
</evidence>
<gene>
    <name evidence="10" type="ORF">scyTo_0020092</name>
</gene>
<dbReference type="AlphaFoldDB" id="A0A401PYV9"/>
<dbReference type="GO" id="GO:0012505">
    <property type="term" value="C:endomembrane system"/>
    <property type="evidence" value="ECO:0007669"/>
    <property type="project" value="UniProtKB-SubCell"/>
</dbReference>
<organism evidence="10 11">
    <name type="scientific">Scyliorhinus torazame</name>
    <name type="common">Cloudy catshark</name>
    <name type="synonym">Catulus torazame</name>
    <dbReference type="NCBI Taxonomy" id="75743"/>
    <lineage>
        <taxon>Eukaryota</taxon>
        <taxon>Metazoa</taxon>
        <taxon>Chordata</taxon>
        <taxon>Craniata</taxon>
        <taxon>Vertebrata</taxon>
        <taxon>Chondrichthyes</taxon>
        <taxon>Elasmobranchii</taxon>
        <taxon>Galeomorphii</taxon>
        <taxon>Galeoidea</taxon>
        <taxon>Carcharhiniformes</taxon>
        <taxon>Scyliorhinidae</taxon>
        <taxon>Scyliorhinus</taxon>
    </lineage>
</organism>
<comment type="similarity">
    <text evidence="2">Belongs to the V-ATPase e1/e2 subunit family.</text>
</comment>
<reference evidence="10 11" key="1">
    <citation type="journal article" date="2018" name="Nat. Ecol. Evol.">
        <title>Shark genomes provide insights into elasmobranch evolution and the origin of vertebrates.</title>
        <authorList>
            <person name="Hara Y"/>
            <person name="Yamaguchi K"/>
            <person name="Onimaru K"/>
            <person name="Kadota M"/>
            <person name="Koyanagi M"/>
            <person name="Keeley SD"/>
            <person name="Tatsumi K"/>
            <person name="Tanaka K"/>
            <person name="Motone F"/>
            <person name="Kageyama Y"/>
            <person name="Nozu R"/>
            <person name="Adachi N"/>
            <person name="Nishimura O"/>
            <person name="Nakagawa R"/>
            <person name="Tanegashima C"/>
            <person name="Kiyatake I"/>
            <person name="Matsumoto R"/>
            <person name="Murakumo K"/>
            <person name="Nishida K"/>
            <person name="Terakita A"/>
            <person name="Kuratani S"/>
            <person name="Sato K"/>
            <person name="Hyodo S Kuraku.S."/>
        </authorList>
    </citation>
    <scope>NUCLEOTIDE SEQUENCE [LARGE SCALE GENOMIC DNA]</scope>
</reference>
<dbReference type="STRING" id="75743.A0A401PYV9"/>
<comment type="subcellular location">
    <subcellularLocation>
        <location evidence="1">Endomembrane system</location>
        <topology evidence="1">Multi-pass membrane protein</topology>
    </subcellularLocation>
</comment>
<dbReference type="OMA" id="VNHENIA"/>
<name>A0A401PYV9_SCYTO</name>
<evidence type="ECO:0000256" key="8">
    <source>
        <dbReference type="ARBA" id="ARBA00023136"/>
    </source>
</evidence>
<keyword evidence="7" id="KW-0406">Ion transport</keyword>
<evidence type="ECO:0000256" key="4">
    <source>
        <dbReference type="ARBA" id="ARBA00022692"/>
    </source>
</evidence>
<evidence type="ECO:0000256" key="6">
    <source>
        <dbReference type="ARBA" id="ARBA00022989"/>
    </source>
</evidence>
<evidence type="ECO:0000256" key="5">
    <source>
        <dbReference type="ARBA" id="ARBA00022781"/>
    </source>
</evidence>
<dbReference type="OrthoDB" id="1508846at2759"/>
<accession>A0A401PYV9</accession>
<keyword evidence="5" id="KW-0375">Hydrogen ion transport</keyword>
<dbReference type="GO" id="GO:0033179">
    <property type="term" value="C:proton-transporting V-type ATPase, V0 domain"/>
    <property type="evidence" value="ECO:0007669"/>
    <property type="project" value="InterPro"/>
</dbReference>
<dbReference type="GO" id="GO:0046961">
    <property type="term" value="F:proton-transporting ATPase activity, rotational mechanism"/>
    <property type="evidence" value="ECO:0007669"/>
    <property type="project" value="InterPro"/>
</dbReference>
<evidence type="ECO:0000256" key="1">
    <source>
        <dbReference type="ARBA" id="ARBA00004127"/>
    </source>
</evidence>
<dbReference type="EMBL" id="BFAA01015722">
    <property type="protein sequence ID" value="GCB78312.1"/>
    <property type="molecule type" value="Genomic_DNA"/>
</dbReference>
<keyword evidence="11" id="KW-1185">Reference proteome</keyword>
<keyword evidence="6 9" id="KW-1133">Transmembrane helix</keyword>
<dbReference type="PANTHER" id="PTHR12263:SF0">
    <property type="entry name" value="V-TYPE PROTON ATPASE SUBUNIT"/>
    <property type="match status" value="1"/>
</dbReference>
<keyword evidence="4 9" id="KW-0812">Transmembrane</keyword>
<dbReference type="PANTHER" id="PTHR12263">
    <property type="entry name" value="VACUOLAR ATP SYNTHASE SUBUNIT H"/>
    <property type="match status" value="1"/>
</dbReference>
<feature type="transmembrane region" description="Helical" evidence="9">
    <location>
        <begin position="12"/>
        <end position="34"/>
    </location>
</feature>
<protein>
    <recommendedName>
        <fullName evidence="12">V-type proton ATPase subunit</fullName>
    </recommendedName>
</protein>
<dbReference type="InterPro" id="IPR008389">
    <property type="entry name" value="ATPase_V0-cplx_e1/e2_su"/>
</dbReference>
<evidence type="ECO:0008006" key="12">
    <source>
        <dbReference type="Google" id="ProtNLM"/>
    </source>
</evidence>
<evidence type="ECO:0000256" key="2">
    <source>
        <dbReference type="ARBA" id="ARBA00008328"/>
    </source>
</evidence>
<evidence type="ECO:0000313" key="10">
    <source>
        <dbReference type="EMBL" id="GCB78312.1"/>
    </source>
</evidence>
<evidence type="ECO:0000256" key="7">
    <source>
        <dbReference type="ARBA" id="ARBA00023065"/>
    </source>
</evidence>
<proteinExistence type="inferred from homology"/>
<keyword evidence="3" id="KW-0813">Transport</keyword>
<evidence type="ECO:0000256" key="9">
    <source>
        <dbReference type="SAM" id="Phobius"/>
    </source>
</evidence>
<dbReference type="Pfam" id="PF05493">
    <property type="entry name" value="ATP_synt_H"/>
    <property type="match status" value="1"/>
</dbReference>
<evidence type="ECO:0000256" key="3">
    <source>
        <dbReference type="ARBA" id="ARBA00022448"/>
    </source>
</evidence>
<sequence length="87" mass="9734">MTNACTMGYSGLTVPIIVLTVFWGVIGGVVSWFIPKGPNRGVMNTILVTRAVCCSLFWQIAIRSQLKPLFGPQLKTETIWYLCNQWP</sequence>
<comment type="caution">
    <text evidence="10">The sequence shown here is derived from an EMBL/GenBank/DDBJ whole genome shotgun (WGS) entry which is preliminary data.</text>
</comment>
<dbReference type="Proteomes" id="UP000288216">
    <property type="component" value="Unassembled WGS sequence"/>
</dbReference>
<keyword evidence="8 9" id="KW-0472">Membrane</keyword>